<reference evidence="8 9" key="1">
    <citation type="submission" date="2015-10" db="EMBL/GenBank/DDBJ databases">
        <authorList>
            <person name="Gilbert D.G."/>
        </authorList>
    </citation>
    <scope>NUCLEOTIDE SEQUENCE [LARGE SCALE GENOMIC DNA]</scope>
    <source>
        <strain evidence="8 9">NRRL B-16712</strain>
    </source>
</reference>
<comment type="similarity">
    <text evidence="2">Belongs to the EamA transporter family.</text>
</comment>
<comment type="caution">
    <text evidence="8">The sequence shown here is derived from an EMBL/GenBank/DDBJ whole genome shotgun (WGS) entry which is preliminary data.</text>
</comment>
<evidence type="ECO:0000256" key="3">
    <source>
        <dbReference type="ARBA" id="ARBA00022692"/>
    </source>
</evidence>
<accession>A0A101JF66</accession>
<feature type="transmembrane region" description="Helical" evidence="6">
    <location>
        <begin position="220"/>
        <end position="238"/>
    </location>
</feature>
<evidence type="ECO:0000313" key="9">
    <source>
        <dbReference type="Proteomes" id="UP000053244"/>
    </source>
</evidence>
<keyword evidence="4 6" id="KW-1133">Transmembrane helix</keyword>
<gene>
    <name evidence="8" type="ORF">ADL15_40000</name>
</gene>
<evidence type="ECO:0000313" key="8">
    <source>
        <dbReference type="EMBL" id="KUL25673.1"/>
    </source>
</evidence>
<evidence type="ECO:0000256" key="5">
    <source>
        <dbReference type="ARBA" id="ARBA00023136"/>
    </source>
</evidence>
<feature type="domain" description="EamA" evidence="7">
    <location>
        <begin position="13"/>
        <end position="148"/>
    </location>
</feature>
<evidence type="ECO:0000256" key="4">
    <source>
        <dbReference type="ARBA" id="ARBA00022989"/>
    </source>
</evidence>
<dbReference type="InterPro" id="IPR050638">
    <property type="entry name" value="AA-Vitamin_Transporters"/>
</dbReference>
<dbReference type="AlphaFoldDB" id="A0A101JF66"/>
<dbReference type="Proteomes" id="UP000053244">
    <property type="component" value="Unassembled WGS sequence"/>
</dbReference>
<evidence type="ECO:0000259" key="7">
    <source>
        <dbReference type="Pfam" id="PF00892"/>
    </source>
</evidence>
<keyword evidence="5 6" id="KW-0472">Membrane</keyword>
<feature type="transmembrane region" description="Helical" evidence="6">
    <location>
        <begin position="98"/>
        <end position="121"/>
    </location>
</feature>
<feature type="transmembrane region" description="Helical" evidence="6">
    <location>
        <begin position="75"/>
        <end position="92"/>
    </location>
</feature>
<dbReference type="InterPro" id="IPR000620">
    <property type="entry name" value="EamA_dom"/>
</dbReference>
<sequence length="354" mass="35855">MPGYESDRTSVWKGSAFVLAAMVLGGTIGPAQVLVDGAVGPTALAGWRHLVGGLALTVLALRHRSAFRAVHGRRTWTLLVATGLLSAGYQVSFLKAVALTGGAMGTVVAVATVPLFAGLAARRFDGERLTRTWMLGSGVAVAGSALLLLPGADGRVDPAGLAWGVLAGAVFAGYTVLSKRLSADVPDVHVSTGLTMLIGAVVLAPAMLADAGNVGEPRTMALIAWLGVITTGAVYALYTKGLQSVGASLAGTLSLGEPLAATLLSTLVLGERLSGTAWTACVVILCGLLIAAVTGPMPPGEQAPAYVWPKAIGMVAMPVGIPVRLPQVGVRPPAVGRAGPVLRGRARIPDRSAS</sequence>
<dbReference type="PANTHER" id="PTHR32322">
    <property type="entry name" value="INNER MEMBRANE TRANSPORTER"/>
    <property type="match status" value="1"/>
</dbReference>
<keyword evidence="9" id="KW-1185">Reference proteome</keyword>
<dbReference type="EMBL" id="LLZH01000311">
    <property type="protein sequence ID" value="KUL25673.1"/>
    <property type="molecule type" value="Genomic_DNA"/>
</dbReference>
<evidence type="ECO:0000256" key="2">
    <source>
        <dbReference type="ARBA" id="ARBA00007362"/>
    </source>
</evidence>
<feature type="domain" description="EamA" evidence="7">
    <location>
        <begin position="160"/>
        <end position="291"/>
    </location>
</feature>
<dbReference type="GO" id="GO:0016020">
    <property type="term" value="C:membrane"/>
    <property type="evidence" value="ECO:0007669"/>
    <property type="project" value="UniProtKB-SubCell"/>
</dbReference>
<name>A0A101JF66_9ACTN</name>
<proteinExistence type="inferred from homology"/>
<feature type="transmembrane region" description="Helical" evidence="6">
    <location>
        <begin position="275"/>
        <end position="293"/>
    </location>
</feature>
<dbReference type="Pfam" id="PF00892">
    <property type="entry name" value="EamA"/>
    <property type="match status" value="2"/>
</dbReference>
<feature type="transmembrane region" description="Helical" evidence="6">
    <location>
        <begin position="245"/>
        <end position="269"/>
    </location>
</feature>
<feature type="transmembrane region" description="Helical" evidence="6">
    <location>
        <begin position="12"/>
        <end position="33"/>
    </location>
</feature>
<dbReference type="PANTHER" id="PTHR32322:SF2">
    <property type="entry name" value="EAMA DOMAIN-CONTAINING PROTEIN"/>
    <property type="match status" value="1"/>
</dbReference>
<feature type="transmembrane region" description="Helical" evidence="6">
    <location>
        <begin position="45"/>
        <end position="63"/>
    </location>
</feature>
<evidence type="ECO:0000256" key="1">
    <source>
        <dbReference type="ARBA" id="ARBA00004141"/>
    </source>
</evidence>
<feature type="transmembrane region" description="Helical" evidence="6">
    <location>
        <begin position="158"/>
        <end position="177"/>
    </location>
</feature>
<comment type="subcellular location">
    <subcellularLocation>
        <location evidence="1">Membrane</location>
        <topology evidence="1">Multi-pass membrane protein</topology>
    </subcellularLocation>
</comment>
<evidence type="ECO:0000256" key="6">
    <source>
        <dbReference type="SAM" id="Phobius"/>
    </source>
</evidence>
<keyword evidence="3 6" id="KW-0812">Transmembrane</keyword>
<feature type="transmembrane region" description="Helical" evidence="6">
    <location>
        <begin position="133"/>
        <end position="152"/>
    </location>
</feature>
<feature type="transmembrane region" description="Helical" evidence="6">
    <location>
        <begin position="189"/>
        <end position="208"/>
    </location>
</feature>
<dbReference type="SUPFAM" id="SSF103481">
    <property type="entry name" value="Multidrug resistance efflux transporter EmrE"/>
    <property type="match status" value="2"/>
</dbReference>
<protein>
    <recommendedName>
        <fullName evidence="7">EamA domain-containing protein</fullName>
    </recommendedName>
</protein>
<organism evidence="8 9">
    <name type="scientific">Actinoplanes awajinensis subsp. mycoplanecinus</name>
    <dbReference type="NCBI Taxonomy" id="135947"/>
    <lineage>
        <taxon>Bacteria</taxon>
        <taxon>Bacillati</taxon>
        <taxon>Actinomycetota</taxon>
        <taxon>Actinomycetes</taxon>
        <taxon>Micromonosporales</taxon>
        <taxon>Micromonosporaceae</taxon>
        <taxon>Actinoplanes</taxon>
    </lineage>
</organism>
<dbReference type="InterPro" id="IPR037185">
    <property type="entry name" value="EmrE-like"/>
</dbReference>